<gene>
    <name evidence="1" type="ORF">AAE021_00645</name>
</gene>
<proteinExistence type="predicted"/>
<evidence type="ECO:0000313" key="2">
    <source>
        <dbReference type="Proteomes" id="UP001448858"/>
    </source>
</evidence>
<keyword evidence="2" id="KW-1185">Reference proteome</keyword>
<protein>
    <recommendedName>
        <fullName evidence="3">ImmA/IrrE family metallo-endopeptidase</fullName>
    </recommendedName>
</protein>
<organism evidence="1 2">
    <name type="scientific">Arthrobacter citreus</name>
    <dbReference type="NCBI Taxonomy" id="1670"/>
    <lineage>
        <taxon>Bacteria</taxon>
        <taxon>Bacillati</taxon>
        <taxon>Actinomycetota</taxon>
        <taxon>Actinomycetes</taxon>
        <taxon>Micrococcales</taxon>
        <taxon>Micrococcaceae</taxon>
        <taxon>Arthrobacter</taxon>
    </lineage>
</organism>
<accession>A0ABZ2ZWT3</accession>
<evidence type="ECO:0008006" key="3">
    <source>
        <dbReference type="Google" id="ProtNLM"/>
    </source>
</evidence>
<reference evidence="1 2" key="1">
    <citation type="submission" date="2024-04" db="EMBL/GenBank/DDBJ databases">
        <title>Arthrobacter sp. from Plains bison fecal sample.</title>
        <authorList>
            <person name="Ruzzini A."/>
        </authorList>
    </citation>
    <scope>NUCLEOTIDE SEQUENCE [LARGE SCALE GENOMIC DNA]</scope>
    <source>
        <strain evidence="1 2">EINP1</strain>
    </source>
</reference>
<name>A0ABZ2ZWT3_9MICC</name>
<dbReference type="EMBL" id="CP151657">
    <property type="protein sequence ID" value="WZP16131.1"/>
    <property type="molecule type" value="Genomic_DNA"/>
</dbReference>
<evidence type="ECO:0000313" key="1">
    <source>
        <dbReference type="EMBL" id="WZP16131.1"/>
    </source>
</evidence>
<dbReference type="Proteomes" id="UP001448858">
    <property type="component" value="Chromosome"/>
</dbReference>
<sequence length="156" mass="18246">MDEQLRRTARDAFDRLRLPERITLESLIKHLETLRNRRIVIVESEKLNGKKICGLWIPREHVDVVYHSATKGILHRQQLILHELSHMILRHDEYEGATWQGIKIFQELSGETVTKALARGDFRSDLEATAEHLADLLAAALRESTQEIFRYEAYFE</sequence>
<dbReference type="RefSeq" id="WP_342023778.1">
    <property type="nucleotide sequence ID" value="NZ_CP151657.1"/>
</dbReference>